<keyword evidence="2" id="KW-1133">Transmembrane helix</keyword>
<dbReference type="Pfam" id="PF00024">
    <property type="entry name" value="PAN_1"/>
    <property type="match status" value="1"/>
</dbReference>
<dbReference type="EMBL" id="CAJNOT010001044">
    <property type="protein sequence ID" value="CAF1134335.1"/>
    <property type="molecule type" value="Genomic_DNA"/>
</dbReference>
<dbReference type="PROSITE" id="PS01186">
    <property type="entry name" value="EGF_2"/>
    <property type="match status" value="2"/>
</dbReference>
<evidence type="ECO:0000259" key="3">
    <source>
        <dbReference type="PROSITE" id="PS50026"/>
    </source>
</evidence>
<evidence type="ECO:0000256" key="2">
    <source>
        <dbReference type="SAM" id="Phobius"/>
    </source>
</evidence>
<dbReference type="InterPro" id="IPR003609">
    <property type="entry name" value="Pan_app"/>
</dbReference>
<gene>
    <name evidence="4" type="ORF">ZHD862_LOCUS19307</name>
</gene>
<keyword evidence="1" id="KW-1015">Disulfide bond</keyword>
<sequence length="432" mass="50662">MRKQLQTKFYFIYLKKIPWLHLKINSKCSMYNSLYVILIQIIIIYHIYAWSSIPSHCLIHRRHHQPSIGHHLLHIEHSIHNEQICEHKCSINHLCSMATYNRRHHRCHLFQHHKEHSIFHPYRSNNIYSTFANCPGIFSLSHTGQTRVSIVHCDYDSLPWQRALRSRSIIFQSYTLIGISYLPCQELCSSVRHCAAVQYQARGLYRNRCRLLRSAKPWDLLPSKAWTVFVKRSCHVKISHNELYFRHHQPLCNFKYVGQGQHKHNQGMIHTFRHISEIQCQYLCSKIINCVGIEFVEKQSQCILLSPNFLRNDGSIDVKNHNHHHIYMKMSCSTSTHILPKLNLLKCSLNDLHCGCHQNPCHHGTCLSQQREGYHYMFCNCHYGFTGHLCDKHLDEKICPCLNGGICLNDHSGCICKNGYDGNFCQIISDKR</sequence>
<comment type="caution">
    <text evidence="4">The sequence shown here is derived from an EMBL/GenBank/DDBJ whole genome shotgun (WGS) entry which is preliminary data.</text>
</comment>
<comment type="caution">
    <text evidence="1">Lacks conserved residue(s) required for the propagation of feature annotation.</text>
</comment>
<evidence type="ECO:0000256" key="1">
    <source>
        <dbReference type="PROSITE-ProRule" id="PRU00076"/>
    </source>
</evidence>
<keyword evidence="1" id="KW-0245">EGF-like domain</keyword>
<evidence type="ECO:0000313" key="4">
    <source>
        <dbReference type="EMBL" id="CAF1134335.1"/>
    </source>
</evidence>
<feature type="transmembrane region" description="Helical" evidence="2">
    <location>
        <begin position="33"/>
        <end position="51"/>
    </location>
</feature>
<reference evidence="4" key="1">
    <citation type="submission" date="2021-02" db="EMBL/GenBank/DDBJ databases">
        <authorList>
            <person name="Nowell W R."/>
        </authorList>
    </citation>
    <scope>NUCLEOTIDE SEQUENCE</scope>
</reference>
<accession>A0A814RIB5</accession>
<dbReference type="Pfam" id="PF14295">
    <property type="entry name" value="PAN_4"/>
    <property type="match status" value="2"/>
</dbReference>
<feature type="disulfide bond" evidence="1">
    <location>
        <begin position="416"/>
        <end position="425"/>
    </location>
</feature>
<dbReference type="AlphaFoldDB" id="A0A814RIB5"/>
<dbReference type="PROSITE" id="PS00022">
    <property type="entry name" value="EGF_1"/>
    <property type="match status" value="2"/>
</dbReference>
<keyword evidence="2" id="KW-0812">Transmembrane</keyword>
<protein>
    <recommendedName>
        <fullName evidence="3">EGF-like domain-containing protein</fullName>
    </recommendedName>
</protein>
<name>A0A814RIB5_9BILA</name>
<dbReference type="Proteomes" id="UP000663864">
    <property type="component" value="Unassembled WGS sequence"/>
</dbReference>
<proteinExistence type="predicted"/>
<dbReference type="PROSITE" id="PS50026">
    <property type="entry name" value="EGF_3"/>
    <property type="match status" value="1"/>
</dbReference>
<organism evidence="4 5">
    <name type="scientific">Rotaria sordida</name>
    <dbReference type="NCBI Taxonomy" id="392033"/>
    <lineage>
        <taxon>Eukaryota</taxon>
        <taxon>Metazoa</taxon>
        <taxon>Spiralia</taxon>
        <taxon>Gnathifera</taxon>
        <taxon>Rotifera</taxon>
        <taxon>Eurotatoria</taxon>
        <taxon>Bdelloidea</taxon>
        <taxon>Philodinida</taxon>
        <taxon>Philodinidae</taxon>
        <taxon>Rotaria</taxon>
    </lineage>
</organism>
<evidence type="ECO:0000313" key="5">
    <source>
        <dbReference type="Proteomes" id="UP000663864"/>
    </source>
</evidence>
<feature type="domain" description="EGF-like" evidence="3">
    <location>
        <begin position="395"/>
        <end position="426"/>
    </location>
</feature>
<dbReference type="Gene3D" id="2.10.25.10">
    <property type="entry name" value="Laminin"/>
    <property type="match status" value="2"/>
</dbReference>
<keyword evidence="2" id="KW-0472">Membrane</keyword>
<dbReference type="InterPro" id="IPR000742">
    <property type="entry name" value="EGF"/>
</dbReference>